<dbReference type="InterPro" id="IPR015943">
    <property type="entry name" value="WD40/YVTN_repeat-like_dom_sf"/>
</dbReference>
<dbReference type="InterPro" id="IPR026054">
    <property type="entry name" value="Nucleoporin"/>
</dbReference>
<feature type="compositionally biased region" description="Low complexity" evidence="5">
    <location>
        <begin position="928"/>
        <end position="939"/>
    </location>
</feature>
<evidence type="ECO:0000313" key="8">
    <source>
        <dbReference type="Proteomes" id="UP000799302"/>
    </source>
</evidence>
<name>A0A6A6U198_9PEZI</name>
<comment type="subcellular location">
    <subcellularLocation>
        <location evidence="1">Nucleus</location>
    </subcellularLocation>
</comment>
<reference evidence="7" key="1">
    <citation type="journal article" date="2020" name="Stud. Mycol.">
        <title>101 Dothideomycetes genomes: a test case for predicting lifestyles and emergence of pathogens.</title>
        <authorList>
            <person name="Haridas S."/>
            <person name="Albert R."/>
            <person name="Binder M."/>
            <person name="Bloem J."/>
            <person name="Labutti K."/>
            <person name="Salamov A."/>
            <person name="Andreopoulos B."/>
            <person name="Baker S."/>
            <person name="Barry K."/>
            <person name="Bills G."/>
            <person name="Bluhm B."/>
            <person name="Cannon C."/>
            <person name="Castanera R."/>
            <person name="Culley D."/>
            <person name="Daum C."/>
            <person name="Ezra D."/>
            <person name="Gonzalez J."/>
            <person name="Henrissat B."/>
            <person name="Kuo A."/>
            <person name="Liang C."/>
            <person name="Lipzen A."/>
            <person name="Lutzoni F."/>
            <person name="Magnuson J."/>
            <person name="Mondo S."/>
            <person name="Nolan M."/>
            <person name="Ohm R."/>
            <person name="Pangilinan J."/>
            <person name="Park H.-J."/>
            <person name="Ramirez L."/>
            <person name="Alfaro M."/>
            <person name="Sun H."/>
            <person name="Tritt A."/>
            <person name="Yoshinaga Y."/>
            <person name="Zwiers L.-H."/>
            <person name="Turgeon B."/>
            <person name="Goodwin S."/>
            <person name="Spatafora J."/>
            <person name="Crous P."/>
            <person name="Grigoriev I."/>
        </authorList>
    </citation>
    <scope>NUCLEOTIDE SEQUENCE</scope>
    <source>
        <strain evidence="7">CBS 115976</strain>
    </source>
</reference>
<sequence>MSFGSDPFFPEGGPERPTIPEIDVTSLGFTALAGDVKVKLPVAWPQDQPPLTTSSLLSIASRKSLLAAAGPSSLLLTSTDRIRKAFKDAAETKQEISDLDPDLVMPVPRLSHVAFTSDESCLILAAESGGGLAAHSVEALINKQTEPAFELPTDGVAVKNLAPNPAPEFAHIVAVLMANGHLMLANFQEQKFGSSIKDGVTSVAWSVRGKQLLAGLEDGTAVQIDMNGNIKATIPKPPSMLSGNYMASIVWLANDEFLTMHCPANPDLDNPPVSCYHYVRTNKDRSQFDFQFSVIEPAFGVHQRFPAAFLTARIREWEPLKDAVFVTTTAASNIGLFTKSTSPLSTHREASEITNTYVFTEMEEEVRRATLPYAQSGDSDTYPIGMSLDYSSKEKVRNPVPGDDTLDESSKTLPALTVLNYEGFLRSWWFVNDAAVQNSIPCPGLAFPEGAATSNAPAQAISPIASQPAQSPFGATGFGSPSQLGKPAAAPAAFGQPSQMGKPAQPAFGASSFGKPTIPAAFGQPSQLGKPAAASAAFGQPSQMGKPAQPAFGASAFGQPAFGAAAFGKPSAPSSFASPTTMAQPAVPFGGNASQRSGFAKFGSPTAASSPFGSMGTTKSPMASPFAAAGGNAAKPAFASGAPLTSTQTSNFGGMSSQPSFGSTVSIDSGTGGSTLANQSLLGNSSFGAPSAAATPFGQQSSFPAPSESKSKEEEMDDDATPQPETRPKLFGEQSPFKAPSLFIPGETAKEKGTEDEADGKSSFSNMGFGSLGLGSSNQEPKADAPQRSLFSPVVKEDPDKPKRGLFDIPEASTSRSPQPGITQTPASPEAKQSIRPEPPQVTSKPASSPATGPSSEESSTKEPRVMRSIENDDAEDDGEGDDEDGSQEEDEEEDEEDEFEDESPEPEDSNHTSEVVVTPPRMGMNQSPPGSGDTGSSPFQPVSTPFSNTPPMPKSVQGLRGQQPYSSSPLGESSGIPPPVPTPPMSGPPRTFPNLGASTTPSGIPPYSFPPPQEQDSPRSPSPVRPPISGPPPSMSQAQQNAVPQPAHIVRSSEQPLPEQAPRNDAVSDLHDDADEEIRALLAQPIEPTLALEPFIAHQDYAGLVSMDGPAGNAERVYRDINSMIDTLGRNSRSLSSFVAGHTELASDALPDGTDLSDHSRVWTLDEVTHLEHVEQTLDQDLVQESVDNILSLLPPLAAVNRSLRSARDDARKMRTFLAAHTDPSARERRRAAPLDPAAATLQRNLNNQLAQFRKGVAEAEAALAMAHAKLVRADAQNAPSVEAVERTIRKMTGMVEKRSGDVDVLEVQLRKLGFMDASVSSLKGSPVRGKSYGVVDRIDEEEDGRTAWVVDVRARRRSVLERVRALRAPVGTP</sequence>
<feature type="compositionally biased region" description="Polar residues" evidence="5">
    <location>
        <begin position="606"/>
        <end position="618"/>
    </location>
</feature>
<organism evidence="7 8">
    <name type="scientific">Microthyrium microscopicum</name>
    <dbReference type="NCBI Taxonomy" id="703497"/>
    <lineage>
        <taxon>Eukaryota</taxon>
        <taxon>Fungi</taxon>
        <taxon>Dikarya</taxon>
        <taxon>Ascomycota</taxon>
        <taxon>Pezizomycotina</taxon>
        <taxon>Dothideomycetes</taxon>
        <taxon>Dothideomycetes incertae sedis</taxon>
        <taxon>Microthyriales</taxon>
        <taxon>Microthyriaceae</taxon>
        <taxon>Microthyrium</taxon>
    </lineage>
</organism>
<dbReference type="SUPFAM" id="SSF117289">
    <property type="entry name" value="Nucleoporin domain"/>
    <property type="match status" value="1"/>
</dbReference>
<dbReference type="EMBL" id="MU004241">
    <property type="protein sequence ID" value="KAF2664898.1"/>
    <property type="molecule type" value="Genomic_DNA"/>
</dbReference>
<dbReference type="GO" id="GO:0008139">
    <property type="term" value="F:nuclear localization sequence binding"/>
    <property type="evidence" value="ECO:0007669"/>
    <property type="project" value="TreeGrafter"/>
</dbReference>
<feature type="compositionally biased region" description="Polar residues" evidence="5">
    <location>
        <begin position="762"/>
        <end position="780"/>
    </location>
</feature>
<feature type="region of interest" description="Disordered" evidence="5">
    <location>
        <begin position="644"/>
        <end position="1049"/>
    </location>
</feature>
<feature type="compositionally biased region" description="Polar residues" evidence="5">
    <location>
        <begin position="841"/>
        <end position="858"/>
    </location>
</feature>
<evidence type="ECO:0000256" key="4">
    <source>
        <dbReference type="SAM" id="Coils"/>
    </source>
</evidence>
<dbReference type="GO" id="GO:0006606">
    <property type="term" value="P:protein import into nucleus"/>
    <property type="evidence" value="ECO:0007669"/>
    <property type="project" value="TreeGrafter"/>
</dbReference>
<evidence type="ECO:0000256" key="2">
    <source>
        <dbReference type="ARBA" id="ARBA00022448"/>
    </source>
</evidence>
<feature type="compositionally biased region" description="Pro residues" evidence="5">
    <location>
        <begin position="977"/>
        <end position="992"/>
    </location>
</feature>
<proteinExistence type="predicted"/>
<feature type="compositionally biased region" description="Polar residues" evidence="5">
    <location>
        <begin position="644"/>
        <end position="688"/>
    </location>
</feature>
<keyword evidence="3" id="KW-0539">Nucleus</keyword>
<gene>
    <name evidence="7" type="ORF">BT63DRAFT_464153</name>
</gene>
<evidence type="ECO:0000256" key="3">
    <source>
        <dbReference type="ARBA" id="ARBA00023242"/>
    </source>
</evidence>
<feature type="compositionally biased region" description="Acidic residues" evidence="5">
    <location>
        <begin position="872"/>
        <end position="908"/>
    </location>
</feature>
<accession>A0A6A6U198</accession>
<evidence type="ECO:0000313" key="7">
    <source>
        <dbReference type="EMBL" id="KAF2664898.1"/>
    </source>
</evidence>
<feature type="domain" description="Nucleoporin Nup159/Nup146 N-terminal" evidence="6">
    <location>
        <begin position="50"/>
        <end position="425"/>
    </location>
</feature>
<dbReference type="InterPro" id="IPR039462">
    <property type="entry name" value="Nup159/Nup146_N"/>
</dbReference>
<protein>
    <recommendedName>
        <fullName evidence="6">Nucleoporin Nup159/Nup146 N-terminal domain-containing protein</fullName>
    </recommendedName>
</protein>
<keyword evidence="4" id="KW-0175">Coiled coil</keyword>
<feature type="region of interest" description="Disordered" evidence="5">
    <location>
        <begin position="467"/>
        <end position="510"/>
    </location>
</feature>
<dbReference type="PANTHER" id="PTHR23193">
    <property type="entry name" value="NUCLEAR PORE COMPLEX PROTEIN NUP"/>
    <property type="match status" value="1"/>
</dbReference>
<evidence type="ECO:0000256" key="5">
    <source>
        <dbReference type="SAM" id="MobiDB-lite"/>
    </source>
</evidence>
<dbReference type="GO" id="GO:0006405">
    <property type="term" value="P:RNA export from nucleus"/>
    <property type="evidence" value="ECO:0007669"/>
    <property type="project" value="TreeGrafter"/>
</dbReference>
<feature type="compositionally biased region" description="Pro residues" evidence="5">
    <location>
        <begin position="1021"/>
        <end position="1035"/>
    </location>
</feature>
<dbReference type="PANTHER" id="PTHR23193:SF23">
    <property type="entry name" value="NUCLEAR PORE COMPLEX PROTEIN NUP153"/>
    <property type="match status" value="1"/>
</dbReference>
<feature type="compositionally biased region" description="Basic and acidic residues" evidence="5">
    <location>
        <begin position="859"/>
        <end position="871"/>
    </location>
</feature>
<feature type="region of interest" description="Disordered" evidence="5">
    <location>
        <begin position="532"/>
        <end position="552"/>
    </location>
</feature>
<dbReference type="GO" id="GO:0017056">
    <property type="term" value="F:structural constituent of nuclear pore"/>
    <property type="evidence" value="ECO:0007669"/>
    <property type="project" value="TreeGrafter"/>
</dbReference>
<dbReference type="OrthoDB" id="248320at2759"/>
<evidence type="ECO:0000259" key="6">
    <source>
        <dbReference type="Pfam" id="PF16755"/>
    </source>
</evidence>
<feature type="region of interest" description="Disordered" evidence="5">
    <location>
        <begin position="598"/>
        <end position="618"/>
    </location>
</feature>
<evidence type="ECO:0000256" key="1">
    <source>
        <dbReference type="ARBA" id="ARBA00004123"/>
    </source>
</evidence>
<feature type="compositionally biased region" description="Pro residues" evidence="5">
    <location>
        <begin position="1004"/>
        <end position="1014"/>
    </location>
</feature>
<keyword evidence="2" id="KW-0813">Transport</keyword>
<feature type="compositionally biased region" description="Basic and acidic residues" evidence="5">
    <location>
        <begin position="795"/>
        <end position="806"/>
    </location>
</feature>
<dbReference type="Pfam" id="PF16755">
    <property type="entry name" value="Beta-prop_NUP159_NUP214"/>
    <property type="match status" value="1"/>
</dbReference>
<keyword evidence="8" id="KW-1185">Reference proteome</keyword>
<dbReference type="GO" id="GO:0005643">
    <property type="term" value="C:nuclear pore"/>
    <property type="evidence" value="ECO:0007669"/>
    <property type="project" value="TreeGrafter"/>
</dbReference>
<feature type="compositionally biased region" description="Polar residues" evidence="5">
    <location>
        <begin position="812"/>
        <end position="827"/>
    </location>
</feature>
<dbReference type="Proteomes" id="UP000799302">
    <property type="component" value="Unassembled WGS sequence"/>
</dbReference>
<feature type="coiled-coil region" evidence="4">
    <location>
        <begin position="1244"/>
        <end position="1278"/>
    </location>
</feature>
<dbReference type="Gene3D" id="2.130.10.10">
    <property type="entry name" value="YVTN repeat-like/Quinoprotein amine dehydrogenase"/>
    <property type="match status" value="1"/>
</dbReference>